<keyword evidence="5 6" id="KW-0456">Lyase</keyword>
<comment type="cofactor">
    <cofactor evidence="1 6">
        <name>Mg(2+)</name>
        <dbReference type="ChEBI" id="CHEBI:18420"/>
    </cofactor>
</comment>
<dbReference type="PANTHER" id="PTHR35201:SF4">
    <property type="entry name" value="BETA-PINACENE SYNTHASE-RELATED"/>
    <property type="match status" value="1"/>
</dbReference>
<gene>
    <name evidence="7" type="ORF">JAAARDRAFT_47108</name>
</gene>
<dbReference type="Proteomes" id="UP000027265">
    <property type="component" value="Unassembled WGS sequence"/>
</dbReference>
<keyword evidence="3 6" id="KW-0479">Metal-binding</keyword>
<evidence type="ECO:0000313" key="8">
    <source>
        <dbReference type="Proteomes" id="UP000027265"/>
    </source>
</evidence>
<dbReference type="AlphaFoldDB" id="A0A067Q863"/>
<evidence type="ECO:0000256" key="6">
    <source>
        <dbReference type="RuleBase" id="RU366034"/>
    </source>
</evidence>
<dbReference type="GO" id="GO:0010333">
    <property type="term" value="F:terpene synthase activity"/>
    <property type="evidence" value="ECO:0007669"/>
    <property type="project" value="InterPro"/>
</dbReference>
<evidence type="ECO:0000256" key="1">
    <source>
        <dbReference type="ARBA" id="ARBA00001946"/>
    </source>
</evidence>
<reference evidence="8" key="1">
    <citation type="journal article" date="2014" name="Proc. Natl. Acad. Sci. U.S.A.">
        <title>Extensive sampling of basidiomycete genomes demonstrates inadequacy of the white-rot/brown-rot paradigm for wood decay fungi.</title>
        <authorList>
            <person name="Riley R."/>
            <person name="Salamov A.A."/>
            <person name="Brown D.W."/>
            <person name="Nagy L.G."/>
            <person name="Floudas D."/>
            <person name="Held B.W."/>
            <person name="Levasseur A."/>
            <person name="Lombard V."/>
            <person name="Morin E."/>
            <person name="Otillar R."/>
            <person name="Lindquist E.A."/>
            <person name="Sun H."/>
            <person name="LaButti K.M."/>
            <person name="Schmutz J."/>
            <person name="Jabbour D."/>
            <person name="Luo H."/>
            <person name="Baker S.E."/>
            <person name="Pisabarro A.G."/>
            <person name="Walton J.D."/>
            <person name="Blanchette R.A."/>
            <person name="Henrissat B."/>
            <person name="Martin F."/>
            <person name="Cullen D."/>
            <person name="Hibbett D.S."/>
            <person name="Grigoriev I.V."/>
        </authorList>
    </citation>
    <scope>NUCLEOTIDE SEQUENCE [LARGE SCALE GENOMIC DNA]</scope>
    <source>
        <strain evidence="8">MUCL 33604</strain>
    </source>
</reference>
<organism evidence="7 8">
    <name type="scientific">Jaapia argillacea MUCL 33604</name>
    <dbReference type="NCBI Taxonomy" id="933084"/>
    <lineage>
        <taxon>Eukaryota</taxon>
        <taxon>Fungi</taxon>
        <taxon>Dikarya</taxon>
        <taxon>Basidiomycota</taxon>
        <taxon>Agaricomycotina</taxon>
        <taxon>Agaricomycetes</taxon>
        <taxon>Agaricomycetidae</taxon>
        <taxon>Jaapiales</taxon>
        <taxon>Jaapiaceae</taxon>
        <taxon>Jaapia</taxon>
    </lineage>
</organism>
<comment type="similarity">
    <text evidence="2 6">Belongs to the terpene synthase family.</text>
</comment>
<evidence type="ECO:0000313" key="7">
    <source>
        <dbReference type="EMBL" id="KDQ58781.1"/>
    </source>
</evidence>
<dbReference type="SFLD" id="SFLDS00005">
    <property type="entry name" value="Isoprenoid_Synthase_Type_I"/>
    <property type="match status" value="1"/>
</dbReference>
<evidence type="ECO:0000256" key="2">
    <source>
        <dbReference type="ARBA" id="ARBA00006333"/>
    </source>
</evidence>
<dbReference type="Gene3D" id="1.10.600.10">
    <property type="entry name" value="Farnesyl Diphosphate Synthase"/>
    <property type="match status" value="1"/>
</dbReference>
<dbReference type="SUPFAM" id="SSF48576">
    <property type="entry name" value="Terpenoid synthases"/>
    <property type="match status" value="1"/>
</dbReference>
<dbReference type="InParanoid" id="A0A067Q863"/>
<dbReference type="PANTHER" id="PTHR35201">
    <property type="entry name" value="TERPENE SYNTHASE"/>
    <property type="match status" value="1"/>
</dbReference>
<evidence type="ECO:0000256" key="3">
    <source>
        <dbReference type="ARBA" id="ARBA00022723"/>
    </source>
</evidence>
<protein>
    <recommendedName>
        <fullName evidence="6">Terpene synthase</fullName>
        <ecNumber evidence="6">4.2.3.-</ecNumber>
    </recommendedName>
</protein>
<dbReference type="GO" id="GO:0046872">
    <property type="term" value="F:metal ion binding"/>
    <property type="evidence" value="ECO:0007669"/>
    <property type="project" value="UniProtKB-KW"/>
</dbReference>
<evidence type="ECO:0000256" key="5">
    <source>
        <dbReference type="ARBA" id="ARBA00023239"/>
    </source>
</evidence>
<keyword evidence="4 6" id="KW-0460">Magnesium</keyword>
<name>A0A067Q863_9AGAM</name>
<dbReference type="Pfam" id="PF19086">
    <property type="entry name" value="Terpene_syn_C_2"/>
    <property type="match status" value="1"/>
</dbReference>
<accession>A0A067Q863</accession>
<dbReference type="HOGENOM" id="CLU_042538_2_1_1"/>
<dbReference type="InterPro" id="IPR034686">
    <property type="entry name" value="Terpene_cyclase-like_2"/>
</dbReference>
<dbReference type="EMBL" id="KL197717">
    <property type="protein sequence ID" value="KDQ58781.1"/>
    <property type="molecule type" value="Genomic_DNA"/>
</dbReference>
<dbReference type="GO" id="GO:0008299">
    <property type="term" value="P:isoprenoid biosynthetic process"/>
    <property type="evidence" value="ECO:0007669"/>
    <property type="project" value="UniProtKB-ARBA"/>
</dbReference>
<proteinExistence type="inferred from homology"/>
<dbReference type="OrthoDB" id="2861623at2759"/>
<sequence length="350" mass="39818">MTRTTCSNPITTSVTATSQLHPTKIIIPDLVSHCTLKLRINRHHKEAAKSSERWLFRHGNLNEERRTAFRGLKAGFLTSMCYPGAGYPQLQVCCDFMNLLFHLDDITDDLDHRGARSVRDEVMGCLVQPETFRYSARVGKMTKDYWGRLTTTSAPGAERRFIETFDAFFLAVYQQAIDRKNGVVPDLESYIDLRRDTSGCRPCWALIEYAYNLDIPDEVMNHPLIQSLGDAANDLVTWSNDIFSYNVEQARGDTHNMIVVVMREQGLSLQESIDFVGYMCQQSIDRFVEDRAQLPSWGPAVDTALQIYVDGLADWIVGSLHWSFESTRYFGSNGGDVKLHRSLDLLPRKC</sequence>
<dbReference type="EC" id="4.2.3.-" evidence="6"/>
<dbReference type="SFLD" id="SFLDG01020">
    <property type="entry name" value="Terpene_Cyclase_Like_2"/>
    <property type="match status" value="1"/>
</dbReference>
<keyword evidence="8" id="KW-1185">Reference proteome</keyword>
<evidence type="ECO:0000256" key="4">
    <source>
        <dbReference type="ARBA" id="ARBA00022842"/>
    </source>
</evidence>
<dbReference type="InterPro" id="IPR008949">
    <property type="entry name" value="Isoprenoid_synthase_dom_sf"/>
</dbReference>